<feature type="domain" description="LysR substrate-binding" evidence="1">
    <location>
        <begin position="2"/>
        <end position="47"/>
    </location>
</feature>
<evidence type="ECO:0000313" key="3">
    <source>
        <dbReference type="Proteomes" id="UP001307168"/>
    </source>
</evidence>
<sequence length="55" mass="6063">MQISNWIKEGSVDFGFVNSNVSDLATIPLQEDEMVAVMPVNHPLASSTVSPWRNC</sequence>
<dbReference type="Pfam" id="PF03466">
    <property type="entry name" value="LysR_substrate"/>
    <property type="match status" value="1"/>
</dbReference>
<gene>
    <name evidence="2" type="ORF">P4706_08895</name>
</gene>
<dbReference type="EMBL" id="JARNBH010000008">
    <property type="protein sequence ID" value="MEC0273191.1"/>
    <property type="molecule type" value="Genomic_DNA"/>
</dbReference>
<protein>
    <submittedName>
        <fullName evidence="2">LysR family transcriptional regulator substrate-binding protein</fullName>
    </submittedName>
</protein>
<dbReference type="RefSeq" id="WP_347877582.1">
    <property type="nucleotide sequence ID" value="NZ_JARNBG010000025.1"/>
</dbReference>
<accession>A0AAW9N8G5</accession>
<dbReference type="Gene3D" id="3.40.190.290">
    <property type="match status" value="1"/>
</dbReference>
<proteinExistence type="predicted"/>
<evidence type="ECO:0000259" key="1">
    <source>
        <dbReference type="Pfam" id="PF03466"/>
    </source>
</evidence>
<keyword evidence="3" id="KW-1185">Reference proteome</keyword>
<dbReference type="InterPro" id="IPR005119">
    <property type="entry name" value="LysR_subst-bd"/>
</dbReference>
<dbReference type="CDD" id="cd05466">
    <property type="entry name" value="PBP2_LTTR_substrate"/>
    <property type="match status" value="1"/>
</dbReference>
<organism evidence="2 3">
    <name type="scientific">Peribacillus castrilensis</name>
    <dbReference type="NCBI Taxonomy" id="2897690"/>
    <lineage>
        <taxon>Bacteria</taxon>
        <taxon>Bacillati</taxon>
        <taxon>Bacillota</taxon>
        <taxon>Bacilli</taxon>
        <taxon>Bacillales</taxon>
        <taxon>Bacillaceae</taxon>
        <taxon>Peribacillus</taxon>
    </lineage>
</organism>
<evidence type="ECO:0000313" key="2">
    <source>
        <dbReference type="EMBL" id="MEC0273191.1"/>
    </source>
</evidence>
<comment type="caution">
    <text evidence="2">The sequence shown here is derived from an EMBL/GenBank/DDBJ whole genome shotgun (WGS) entry which is preliminary data.</text>
</comment>
<reference evidence="2 3" key="1">
    <citation type="submission" date="2023-03" db="EMBL/GenBank/DDBJ databases">
        <title>Bacillus Genome Sequencing.</title>
        <authorList>
            <person name="Dunlap C."/>
        </authorList>
    </citation>
    <scope>NUCLEOTIDE SEQUENCE [LARGE SCALE GENOMIC DNA]</scope>
    <source>
        <strain evidence="2 3">B-41290</strain>
    </source>
</reference>
<dbReference type="Proteomes" id="UP001307168">
    <property type="component" value="Unassembled WGS sequence"/>
</dbReference>
<dbReference type="AlphaFoldDB" id="A0AAW9N8G5"/>
<name>A0AAW9N8G5_9BACI</name>
<dbReference type="SUPFAM" id="SSF53850">
    <property type="entry name" value="Periplasmic binding protein-like II"/>
    <property type="match status" value="1"/>
</dbReference>